<accession>A0A5J4KRB3</accession>
<dbReference type="Proteomes" id="UP000326912">
    <property type="component" value="Unassembled WGS sequence"/>
</dbReference>
<sequence>MNAKVDALMQKAKFRLSGWLTLALCLVLFTFVLSACGTTGQASSTPAAKQATPTLH</sequence>
<keyword evidence="2" id="KW-1185">Reference proteome</keyword>
<name>A0A5J4KRB3_9CHLR</name>
<organism evidence="1 2">
    <name type="scientific">Dictyobacter vulcani</name>
    <dbReference type="NCBI Taxonomy" id="2607529"/>
    <lineage>
        <taxon>Bacteria</taxon>
        <taxon>Bacillati</taxon>
        <taxon>Chloroflexota</taxon>
        <taxon>Ktedonobacteria</taxon>
        <taxon>Ktedonobacterales</taxon>
        <taxon>Dictyobacteraceae</taxon>
        <taxon>Dictyobacter</taxon>
    </lineage>
</organism>
<dbReference type="AlphaFoldDB" id="A0A5J4KRB3"/>
<evidence type="ECO:0000313" key="1">
    <source>
        <dbReference type="EMBL" id="GER92248.1"/>
    </source>
</evidence>
<reference evidence="1 2" key="1">
    <citation type="submission" date="2019-10" db="EMBL/GenBank/DDBJ databases">
        <title>Dictyobacter vulcani sp. nov., within the class Ktedonobacteria, isolated from soil of volcanic Mt. Zao.</title>
        <authorList>
            <person name="Zheng Y."/>
            <person name="Wang C.M."/>
            <person name="Sakai Y."/>
            <person name="Abe K."/>
            <person name="Yokota A."/>
            <person name="Yabe S."/>
        </authorList>
    </citation>
    <scope>NUCLEOTIDE SEQUENCE [LARGE SCALE GENOMIC DNA]</scope>
    <source>
        <strain evidence="1 2">W12</strain>
    </source>
</reference>
<gene>
    <name evidence="1" type="ORF">KDW_64100</name>
</gene>
<evidence type="ECO:0000313" key="2">
    <source>
        <dbReference type="Proteomes" id="UP000326912"/>
    </source>
</evidence>
<proteinExistence type="predicted"/>
<comment type="caution">
    <text evidence="1">The sequence shown here is derived from an EMBL/GenBank/DDBJ whole genome shotgun (WGS) entry which is preliminary data.</text>
</comment>
<protein>
    <submittedName>
        <fullName evidence="1">Uncharacterized protein</fullName>
    </submittedName>
</protein>
<dbReference type="EMBL" id="BKZW01000007">
    <property type="protein sequence ID" value="GER92248.1"/>
    <property type="molecule type" value="Genomic_DNA"/>
</dbReference>